<sequence>MSFSTYQVEINEKKDPDSFITLSSKLKGNELEFIAFRILKNTKIDCQKVRLSGSNDDGGIDIFGNFGNFEGYLILVQYKNYTDAKIVLMILENSKNTINRAETSEFNILLTNVSSMKLDIINYVIEN</sequence>
<evidence type="ECO:0000313" key="1">
    <source>
        <dbReference type="EMBL" id="CAG8572046.1"/>
    </source>
</evidence>
<gene>
    <name evidence="1" type="ORF">CPELLU_LOCUS5697</name>
</gene>
<reference evidence="1" key="1">
    <citation type="submission" date="2021-06" db="EMBL/GenBank/DDBJ databases">
        <authorList>
            <person name="Kallberg Y."/>
            <person name="Tangrot J."/>
            <person name="Rosling A."/>
        </authorList>
    </citation>
    <scope>NUCLEOTIDE SEQUENCE</scope>
    <source>
        <strain evidence="1">FL966</strain>
    </source>
</reference>
<name>A0A9N9BLD2_9GLOM</name>
<accession>A0A9N9BLD2</accession>
<dbReference type="EMBL" id="CAJVQA010003331">
    <property type="protein sequence ID" value="CAG8572046.1"/>
    <property type="molecule type" value="Genomic_DNA"/>
</dbReference>
<dbReference type="OrthoDB" id="2435773at2759"/>
<comment type="caution">
    <text evidence="1">The sequence shown here is derived from an EMBL/GenBank/DDBJ whole genome shotgun (WGS) entry which is preliminary data.</text>
</comment>
<keyword evidence="2" id="KW-1185">Reference proteome</keyword>
<evidence type="ECO:0000313" key="2">
    <source>
        <dbReference type="Proteomes" id="UP000789759"/>
    </source>
</evidence>
<dbReference type="AlphaFoldDB" id="A0A9N9BLD2"/>
<proteinExistence type="predicted"/>
<dbReference type="InterPro" id="IPR018828">
    <property type="entry name" value="RRG7"/>
</dbReference>
<protein>
    <submittedName>
        <fullName evidence="1">10967_t:CDS:1</fullName>
    </submittedName>
</protein>
<dbReference type="Proteomes" id="UP000789759">
    <property type="component" value="Unassembled WGS sequence"/>
</dbReference>
<dbReference type="Pfam" id="PF10356">
    <property type="entry name" value="RRG7"/>
    <property type="match status" value="1"/>
</dbReference>
<organism evidence="1 2">
    <name type="scientific">Cetraspora pellucida</name>
    <dbReference type="NCBI Taxonomy" id="1433469"/>
    <lineage>
        <taxon>Eukaryota</taxon>
        <taxon>Fungi</taxon>
        <taxon>Fungi incertae sedis</taxon>
        <taxon>Mucoromycota</taxon>
        <taxon>Glomeromycotina</taxon>
        <taxon>Glomeromycetes</taxon>
        <taxon>Diversisporales</taxon>
        <taxon>Gigasporaceae</taxon>
        <taxon>Cetraspora</taxon>
    </lineage>
</organism>